<reference evidence="2" key="1">
    <citation type="submission" date="2016-09" db="EMBL/GenBank/DDBJ databases">
        <authorList>
            <person name="Gulvik C.A."/>
        </authorList>
    </citation>
    <scope>NUCLEOTIDE SEQUENCE [LARGE SCALE GENOMIC DNA]</scope>
    <source>
        <strain evidence="2">LMG 26676</strain>
    </source>
</reference>
<dbReference type="RefSeq" id="WP_069638640.1">
    <property type="nucleotide sequence ID" value="NZ_JAFBEZ010000003.1"/>
</dbReference>
<keyword evidence="2" id="KW-1185">Reference proteome</keyword>
<sequence length="102" mass="11798">MVSEPDDKENRHKKLVRYKMNFVSNDSLFFDQSVTESLGNSVGENGVTDRTPLENLSGLDYFPKFKDLLIRSIVSMGDYTPIKKRIEGKYFLQLNKEYNAII</sequence>
<gene>
    <name evidence="1" type="ORF">BCR24_00710</name>
</gene>
<dbReference type="Proteomes" id="UP000094469">
    <property type="component" value="Unassembled WGS sequence"/>
</dbReference>
<evidence type="ECO:0000313" key="2">
    <source>
        <dbReference type="Proteomes" id="UP000094469"/>
    </source>
</evidence>
<dbReference type="AlphaFoldDB" id="A0A1E5HH11"/>
<evidence type="ECO:0000313" key="1">
    <source>
        <dbReference type="EMBL" id="OEG23910.1"/>
    </source>
</evidence>
<accession>A0A1E5HH11</accession>
<proteinExistence type="predicted"/>
<dbReference type="EMBL" id="MIKC01000001">
    <property type="protein sequence ID" value="OEG23910.1"/>
    <property type="molecule type" value="Genomic_DNA"/>
</dbReference>
<protein>
    <submittedName>
        <fullName evidence="1">Uncharacterized protein</fullName>
    </submittedName>
</protein>
<organism evidence="1 2">
    <name type="scientific">Enterococcus ureilyticus</name>
    <dbReference type="NCBI Taxonomy" id="1131292"/>
    <lineage>
        <taxon>Bacteria</taxon>
        <taxon>Bacillati</taxon>
        <taxon>Bacillota</taxon>
        <taxon>Bacilli</taxon>
        <taxon>Lactobacillales</taxon>
        <taxon>Enterococcaceae</taxon>
        <taxon>Enterococcus</taxon>
    </lineage>
</organism>
<name>A0A1E5HH11_9ENTE</name>
<comment type="caution">
    <text evidence="1">The sequence shown here is derived from an EMBL/GenBank/DDBJ whole genome shotgun (WGS) entry which is preliminary data.</text>
</comment>